<protein>
    <submittedName>
        <fullName evidence="2">Uncharacterized protein</fullName>
    </submittedName>
</protein>
<feature type="compositionally biased region" description="Basic and acidic residues" evidence="1">
    <location>
        <begin position="15"/>
        <end position="24"/>
    </location>
</feature>
<dbReference type="Proteomes" id="UP000005237">
    <property type="component" value="Unassembled WGS sequence"/>
</dbReference>
<reference evidence="2" key="2">
    <citation type="submission" date="2022-06" db="UniProtKB">
        <authorList>
            <consortium name="EnsemblMetazoa"/>
        </authorList>
    </citation>
    <scope>IDENTIFICATION</scope>
    <source>
        <strain evidence="2">DF5081</strain>
    </source>
</reference>
<feature type="region of interest" description="Disordered" evidence="1">
    <location>
        <begin position="1"/>
        <end position="40"/>
    </location>
</feature>
<dbReference type="AlphaFoldDB" id="A0A8R1EFE0"/>
<proteinExistence type="predicted"/>
<organism evidence="2 3">
    <name type="scientific">Caenorhabditis japonica</name>
    <dbReference type="NCBI Taxonomy" id="281687"/>
    <lineage>
        <taxon>Eukaryota</taxon>
        <taxon>Metazoa</taxon>
        <taxon>Ecdysozoa</taxon>
        <taxon>Nematoda</taxon>
        <taxon>Chromadorea</taxon>
        <taxon>Rhabditida</taxon>
        <taxon>Rhabditina</taxon>
        <taxon>Rhabditomorpha</taxon>
        <taxon>Rhabditoidea</taxon>
        <taxon>Rhabditidae</taxon>
        <taxon>Peloderinae</taxon>
        <taxon>Caenorhabditis</taxon>
    </lineage>
</organism>
<accession>A0A8R1EFE0</accession>
<evidence type="ECO:0000313" key="2">
    <source>
        <dbReference type="EnsemblMetazoa" id="CJA32944.1"/>
    </source>
</evidence>
<name>A0A8R1EFE0_CAEJA</name>
<reference evidence="3" key="1">
    <citation type="submission" date="2010-08" db="EMBL/GenBank/DDBJ databases">
        <authorList>
            <consortium name="Caenorhabditis japonica Sequencing Consortium"/>
            <person name="Wilson R.K."/>
        </authorList>
    </citation>
    <scope>NUCLEOTIDE SEQUENCE [LARGE SCALE GENOMIC DNA]</scope>
    <source>
        <strain evidence="3">DF5081</strain>
    </source>
</reference>
<sequence>MAKKDDDVATVTSSEKSEKTEKREKMHQKLKSKMKKLKKSKSATDKDLACQCEPCKKQALEVTSSVRIILFQPTHSLF</sequence>
<keyword evidence="3" id="KW-1185">Reference proteome</keyword>
<feature type="compositionally biased region" description="Basic residues" evidence="1">
    <location>
        <begin position="25"/>
        <end position="40"/>
    </location>
</feature>
<evidence type="ECO:0000256" key="1">
    <source>
        <dbReference type="SAM" id="MobiDB-lite"/>
    </source>
</evidence>
<dbReference type="EnsemblMetazoa" id="CJA32944.1">
    <property type="protein sequence ID" value="CJA32944.1"/>
    <property type="gene ID" value="WBGene00208791"/>
</dbReference>
<evidence type="ECO:0000313" key="3">
    <source>
        <dbReference type="Proteomes" id="UP000005237"/>
    </source>
</evidence>